<organism evidence="5 6">
    <name type="scientific">Raineya orbicola</name>
    <dbReference type="NCBI Taxonomy" id="2016530"/>
    <lineage>
        <taxon>Bacteria</taxon>
        <taxon>Pseudomonadati</taxon>
        <taxon>Bacteroidota</taxon>
        <taxon>Cytophagia</taxon>
        <taxon>Cytophagales</taxon>
        <taxon>Raineyaceae</taxon>
        <taxon>Raineya</taxon>
    </lineage>
</organism>
<sequence>METGFEIVNILLLESNFRREPLVSFENLVKNLSFNMGYSQKSNLLNVVIETSWEEKNKNTQLVEIEAKIKMVGVFRYNDKTSVKVEEFAKVNAPAIIFPFIREQLANLSLKAGIPLILLQPINFVRLSNESENK</sequence>
<dbReference type="OrthoDB" id="983047at2"/>
<evidence type="ECO:0000256" key="3">
    <source>
        <dbReference type="ARBA" id="ARBA00022927"/>
    </source>
</evidence>
<evidence type="ECO:0000256" key="2">
    <source>
        <dbReference type="ARBA" id="ARBA00022448"/>
    </source>
</evidence>
<keyword evidence="6" id="KW-1185">Reference proteome</keyword>
<evidence type="ECO:0000313" key="6">
    <source>
        <dbReference type="Proteomes" id="UP000233387"/>
    </source>
</evidence>
<accession>A0A2N3IF02</accession>
<dbReference type="Pfam" id="PF02556">
    <property type="entry name" value="SecB"/>
    <property type="match status" value="1"/>
</dbReference>
<dbReference type="EMBL" id="NKXO01000022">
    <property type="protein sequence ID" value="PKQ68891.1"/>
    <property type="molecule type" value="Genomic_DNA"/>
</dbReference>
<keyword evidence="3" id="KW-0653">Protein transport</keyword>
<dbReference type="RefSeq" id="WP_101358815.1">
    <property type="nucleotide sequence ID" value="NZ_NKXO01000022.1"/>
</dbReference>
<dbReference type="AlphaFoldDB" id="A0A2N3IF02"/>
<comment type="caution">
    <text evidence="5">The sequence shown here is derived from an EMBL/GenBank/DDBJ whole genome shotgun (WGS) entry which is preliminary data.</text>
</comment>
<evidence type="ECO:0000256" key="1">
    <source>
        <dbReference type="ARBA" id="ARBA00009990"/>
    </source>
</evidence>
<evidence type="ECO:0000313" key="5">
    <source>
        <dbReference type="EMBL" id="PKQ68891.1"/>
    </source>
</evidence>
<comment type="similarity">
    <text evidence="1">Belongs to the SecB family.</text>
</comment>
<dbReference type="InterPro" id="IPR035958">
    <property type="entry name" value="SecB-like_sf"/>
</dbReference>
<gene>
    <name evidence="5" type="ORF">Rain11_1546</name>
</gene>
<protein>
    <submittedName>
        <fullName evidence="5">Preprotein translocase subunit SecB</fullName>
    </submittedName>
</protein>
<dbReference type="GO" id="GO:0051082">
    <property type="term" value="F:unfolded protein binding"/>
    <property type="evidence" value="ECO:0007669"/>
    <property type="project" value="InterPro"/>
</dbReference>
<dbReference type="GO" id="GO:0051262">
    <property type="term" value="P:protein tetramerization"/>
    <property type="evidence" value="ECO:0007669"/>
    <property type="project" value="InterPro"/>
</dbReference>
<dbReference type="SUPFAM" id="SSF54611">
    <property type="entry name" value="SecB-like"/>
    <property type="match status" value="1"/>
</dbReference>
<dbReference type="PANTHER" id="PTHR36918">
    <property type="match status" value="1"/>
</dbReference>
<keyword evidence="4" id="KW-0811">Translocation</keyword>
<keyword evidence="2" id="KW-0813">Transport</keyword>
<dbReference type="Proteomes" id="UP000233387">
    <property type="component" value="Unassembled WGS sequence"/>
</dbReference>
<dbReference type="GO" id="GO:0015031">
    <property type="term" value="P:protein transport"/>
    <property type="evidence" value="ECO:0007669"/>
    <property type="project" value="UniProtKB-KW"/>
</dbReference>
<evidence type="ECO:0000256" key="4">
    <source>
        <dbReference type="ARBA" id="ARBA00023010"/>
    </source>
</evidence>
<dbReference type="PANTHER" id="PTHR36918:SF1">
    <property type="entry name" value="PROTEIN-EXPORT PROTEIN SECB"/>
    <property type="match status" value="1"/>
</dbReference>
<dbReference type="InterPro" id="IPR003708">
    <property type="entry name" value="SecB"/>
</dbReference>
<proteinExistence type="inferred from homology"/>
<reference evidence="5 6" key="1">
    <citation type="submission" date="2017-06" db="EMBL/GenBank/DDBJ databases">
        <title>Raineya orbicola gen. nov., sp. nov. a slightly thermophilic bacterium of the phylum Bacteroidetes and the description of Raineyaceae fam. nov.</title>
        <authorList>
            <person name="Albuquerque L."/>
            <person name="Polonia A.R.M."/>
            <person name="Barroso C."/>
            <person name="Froufe H.J.C."/>
            <person name="Lage O."/>
            <person name="Lobo-Da-Cunha A."/>
            <person name="Egas C."/>
            <person name="Da Costa M.S."/>
        </authorList>
    </citation>
    <scope>NUCLEOTIDE SEQUENCE [LARGE SCALE GENOMIC DNA]</scope>
    <source>
        <strain evidence="5 6">SPSPC-11</strain>
    </source>
</reference>
<name>A0A2N3IF02_9BACT</name>
<dbReference type="Gene3D" id="3.10.420.10">
    <property type="entry name" value="SecB-like"/>
    <property type="match status" value="1"/>
</dbReference>